<dbReference type="InterPro" id="IPR001478">
    <property type="entry name" value="PDZ"/>
</dbReference>
<organism evidence="2">
    <name type="scientific">candidate division WOR-3 bacterium</name>
    <dbReference type="NCBI Taxonomy" id="2052148"/>
    <lineage>
        <taxon>Bacteria</taxon>
        <taxon>Bacteria division WOR-3</taxon>
    </lineage>
</organism>
<name>A0A7C4GBA6_UNCW3</name>
<accession>A0A7C4GBA6</accession>
<dbReference type="Pfam" id="PF17820">
    <property type="entry name" value="PDZ_6"/>
    <property type="match status" value="1"/>
</dbReference>
<comment type="caution">
    <text evidence="2">The sequence shown here is derived from an EMBL/GenBank/DDBJ whole genome shotgun (WGS) entry which is preliminary data.</text>
</comment>
<dbReference type="SMART" id="SM00228">
    <property type="entry name" value="PDZ"/>
    <property type="match status" value="1"/>
</dbReference>
<dbReference type="SUPFAM" id="SSF50156">
    <property type="entry name" value="PDZ domain-like"/>
    <property type="match status" value="1"/>
</dbReference>
<feature type="domain" description="PDZ" evidence="1">
    <location>
        <begin position="42"/>
        <end position="110"/>
    </location>
</feature>
<dbReference type="EMBL" id="DSUT01000187">
    <property type="protein sequence ID" value="HGK29054.1"/>
    <property type="molecule type" value="Genomic_DNA"/>
</dbReference>
<dbReference type="Gene3D" id="2.30.42.10">
    <property type="match status" value="1"/>
</dbReference>
<evidence type="ECO:0000313" key="2">
    <source>
        <dbReference type="EMBL" id="HGK29054.1"/>
    </source>
</evidence>
<gene>
    <name evidence="2" type="ORF">ENS41_08945</name>
</gene>
<proteinExistence type="predicted"/>
<reference evidence="2" key="1">
    <citation type="journal article" date="2020" name="mSystems">
        <title>Genome- and Community-Level Interaction Insights into Carbon Utilization and Element Cycling Functions of Hydrothermarchaeota in Hydrothermal Sediment.</title>
        <authorList>
            <person name="Zhou Z."/>
            <person name="Liu Y."/>
            <person name="Xu W."/>
            <person name="Pan J."/>
            <person name="Luo Z.H."/>
            <person name="Li M."/>
        </authorList>
    </citation>
    <scope>NUCLEOTIDE SEQUENCE [LARGE SCALE GENOMIC DNA]</scope>
    <source>
        <strain evidence="2">SpSt-488</strain>
    </source>
</reference>
<protein>
    <recommendedName>
        <fullName evidence="1">PDZ domain-containing protein</fullName>
    </recommendedName>
</protein>
<dbReference type="InterPro" id="IPR036034">
    <property type="entry name" value="PDZ_sf"/>
</dbReference>
<sequence length="430" mass="46406">MLKADKQFNRPARRVATWSRGACLLVVGLLMLPGCRQGGNGKPLGATYKANGRPEVWRVPVGSQAAVIGLKPGDLVVAYNGEPVLEQDDVVRAEAAAGTKPVKVTVLRDDVEMTIEAKSGPLGYVPEADRYSASLAAALADILQHYERYWDYDWLAALTGEAFVLAGRAGDARSWGPGADDGELLAEVGRMTGLAFRTAYERAGDSIRPEAAHVLREGLMRGQTLLVRGGWPGHRAYMWGIATRLNPADSTIYGHTVGASGELPLTGPVLAVYEVTAKPAKAPEPDDVLMLALDHALELGLAYADSGWKTGLDAYDLLIQSLDTVPFVLDGSEESKAAFSRLIWSLVAARESAIRFFDEMKEALPDEADDLIDEIMAANRAIVTKLEGITASRLLPSDRESGRKLAVMMNGIQMIENDLLGMYEELLGEL</sequence>
<evidence type="ECO:0000259" key="1">
    <source>
        <dbReference type="SMART" id="SM00228"/>
    </source>
</evidence>
<dbReference type="AlphaFoldDB" id="A0A7C4GBA6"/>
<dbReference type="InterPro" id="IPR041489">
    <property type="entry name" value="PDZ_6"/>
</dbReference>